<comment type="caution">
    <text evidence="1">The sequence shown here is derived from an EMBL/GenBank/DDBJ whole genome shotgun (WGS) entry which is preliminary data.</text>
</comment>
<dbReference type="Proteomes" id="UP000625711">
    <property type="component" value="Unassembled WGS sequence"/>
</dbReference>
<dbReference type="AlphaFoldDB" id="A0A834MCB1"/>
<keyword evidence="2" id="KW-1185">Reference proteome</keyword>
<evidence type="ECO:0000313" key="1">
    <source>
        <dbReference type="EMBL" id="KAF7279431.1"/>
    </source>
</evidence>
<name>A0A834MCB1_RHYFE</name>
<protein>
    <submittedName>
        <fullName evidence="1">Uncharacterized protein</fullName>
    </submittedName>
</protein>
<dbReference type="EMBL" id="JAACXV010000362">
    <property type="protein sequence ID" value="KAF7279431.1"/>
    <property type="molecule type" value="Genomic_DNA"/>
</dbReference>
<sequence>MLNEASASKGGKVEKLCSRKSIVERTKQSGGTFARFNEENSSYSSSGDLFKHGAHVDGLHCFNINAVGNW</sequence>
<proteinExistence type="predicted"/>
<accession>A0A834MCB1</accession>
<reference evidence="1" key="1">
    <citation type="submission" date="2020-08" db="EMBL/GenBank/DDBJ databases">
        <title>Genome sequencing and assembly of the red palm weevil Rhynchophorus ferrugineus.</title>
        <authorList>
            <person name="Dias G.B."/>
            <person name="Bergman C.M."/>
            <person name="Manee M."/>
        </authorList>
    </citation>
    <scope>NUCLEOTIDE SEQUENCE</scope>
    <source>
        <strain evidence="1">AA-2017</strain>
        <tissue evidence="1">Whole larva</tissue>
    </source>
</reference>
<gene>
    <name evidence="1" type="ORF">GWI33_007249</name>
</gene>
<organism evidence="1 2">
    <name type="scientific">Rhynchophorus ferrugineus</name>
    <name type="common">Red palm weevil</name>
    <name type="synonym">Curculio ferrugineus</name>
    <dbReference type="NCBI Taxonomy" id="354439"/>
    <lineage>
        <taxon>Eukaryota</taxon>
        <taxon>Metazoa</taxon>
        <taxon>Ecdysozoa</taxon>
        <taxon>Arthropoda</taxon>
        <taxon>Hexapoda</taxon>
        <taxon>Insecta</taxon>
        <taxon>Pterygota</taxon>
        <taxon>Neoptera</taxon>
        <taxon>Endopterygota</taxon>
        <taxon>Coleoptera</taxon>
        <taxon>Polyphaga</taxon>
        <taxon>Cucujiformia</taxon>
        <taxon>Curculionidae</taxon>
        <taxon>Dryophthorinae</taxon>
        <taxon>Rhynchophorus</taxon>
    </lineage>
</organism>
<evidence type="ECO:0000313" key="2">
    <source>
        <dbReference type="Proteomes" id="UP000625711"/>
    </source>
</evidence>